<evidence type="ECO:0000313" key="2">
    <source>
        <dbReference type="EMBL" id="GJE77302.1"/>
    </source>
</evidence>
<dbReference type="EMBL" id="BPRE01000013">
    <property type="protein sequence ID" value="GJE77302.1"/>
    <property type="molecule type" value="Genomic_DNA"/>
</dbReference>
<keyword evidence="3" id="KW-1185">Reference proteome</keyword>
<dbReference type="RefSeq" id="WP_238308419.1">
    <property type="nucleotide sequence ID" value="NZ_BPRE01000013.1"/>
</dbReference>
<reference evidence="2" key="2">
    <citation type="submission" date="2021-08" db="EMBL/GenBank/DDBJ databases">
        <authorList>
            <person name="Tani A."/>
            <person name="Ola A."/>
            <person name="Ogura Y."/>
            <person name="Katsura K."/>
            <person name="Hayashi T."/>
        </authorList>
    </citation>
    <scope>NUCLEOTIDE SEQUENCE</scope>
    <source>
        <strain evidence="2">DSM 14458</strain>
    </source>
</reference>
<evidence type="ECO:0000256" key="1">
    <source>
        <dbReference type="SAM" id="Phobius"/>
    </source>
</evidence>
<proteinExistence type="predicted"/>
<organism evidence="2 3">
    <name type="scientific">Methylorubrum suomiense</name>
    <dbReference type="NCBI Taxonomy" id="144191"/>
    <lineage>
        <taxon>Bacteria</taxon>
        <taxon>Pseudomonadati</taxon>
        <taxon>Pseudomonadota</taxon>
        <taxon>Alphaproteobacteria</taxon>
        <taxon>Hyphomicrobiales</taxon>
        <taxon>Methylobacteriaceae</taxon>
        <taxon>Methylorubrum</taxon>
    </lineage>
</organism>
<protein>
    <recommendedName>
        <fullName evidence="4">DUF1640 domain-containing protein</fullName>
    </recommendedName>
</protein>
<keyword evidence="1" id="KW-0812">Transmembrane</keyword>
<feature type="transmembrane region" description="Helical" evidence="1">
    <location>
        <begin position="87"/>
        <end position="106"/>
    </location>
</feature>
<sequence>MLDAAIADDRLEGAAAPMSENNEQSNTGALTALQIAQAVTNTELKELKGILSELRGEVRELKSTFATKDEFKGLQEQVNGLKNNQSWIVKIILGAVVAAVLGVVLVKGGVPHP</sequence>
<comment type="caution">
    <text evidence="2">The sequence shown here is derived from an EMBL/GenBank/DDBJ whole genome shotgun (WGS) entry which is preliminary data.</text>
</comment>
<gene>
    <name evidence="2" type="ORF">BGCPKDLD_3905</name>
</gene>
<reference evidence="2" key="1">
    <citation type="journal article" date="2021" name="Front. Microbiol.">
        <title>Comprehensive Comparative Genomics and Phenotyping of Methylobacterium Species.</title>
        <authorList>
            <person name="Alessa O."/>
            <person name="Ogura Y."/>
            <person name="Fujitani Y."/>
            <person name="Takami H."/>
            <person name="Hayashi T."/>
            <person name="Sahin N."/>
            <person name="Tani A."/>
        </authorList>
    </citation>
    <scope>NUCLEOTIDE SEQUENCE</scope>
    <source>
        <strain evidence="2">DSM 14458</strain>
    </source>
</reference>
<evidence type="ECO:0008006" key="4">
    <source>
        <dbReference type="Google" id="ProtNLM"/>
    </source>
</evidence>
<evidence type="ECO:0000313" key="3">
    <source>
        <dbReference type="Proteomes" id="UP001055093"/>
    </source>
</evidence>
<accession>A0ABQ4V344</accession>
<keyword evidence="1" id="KW-0472">Membrane</keyword>
<keyword evidence="1" id="KW-1133">Transmembrane helix</keyword>
<name>A0ABQ4V344_9HYPH</name>
<dbReference type="Proteomes" id="UP001055093">
    <property type="component" value="Unassembled WGS sequence"/>
</dbReference>